<dbReference type="SUPFAM" id="SSF56954">
    <property type="entry name" value="Outer membrane efflux proteins (OEP)"/>
    <property type="match status" value="1"/>
</dbReference>
<dbReference type="OrthoDB" id="9770517at2"/>
<organism evidence="4 5">
    <name type="scientific">Prosthecobacter debontii</name>
    <dbReference type="NCBI Taxonomy" id="48467"/>
    <lineage>
        <taxon>Bacteria</taxon>
        <taxon>Pseudomonadati</taxon>
        <taxon>Verrucomicrobiota</taxon>
        <taxon>Verrucomicrobiia</taxon>
        <taxon>Verrucomicrobiales</taxon>
        <taxon>Verrucomicrobiaceae</taxon>
        <taxon>Prosthecobacter</taxon>
    </lineage>
</organism>
<keyword evidence="2" id="KW-0564">Palmitate</keyword>
<keyword evidence="2" id="KW-0472">Membrane</keyword>
<reference evidence="5" key="1">
    <citation type="submission" date="2017-02" db="EMBL/GenBank/DDBJ databases">
        <authorList>
            <person name="Varghese N."/>
            <person name="Submissions S."/>
        </authorList>
    </citation>
    <scope>NUCLEOTIDE SEQUENCE [LARGE SCALE GENOMIC DNA]</scope>
    <source>
        <strain evidence="5">ATCC 700200</strain>
    </source>
</reference>
<evidence type="ECO:0000256" key="3">
    <source>
        <dbReference type="SAM" id="Coils"/>
    </source>
</evidence>
<evidence type="ECO:0000313" key="5">
    <source>
        <dbReference type="Proteomes" id="UP000190774"/>
    </source>
</evidence>
<dbReference type="Gene3D" id="1.20.1600.10">
    <property type="entry name" value="Outer membrane efflux proteins (OEP)"/>
    <property type="match status" value="1"/>
</dbReference>
<dbReference type="PANTHER" id="PTHR30203:SF31">
    <property type="entry name" value="RND EFFLUX SYSTEM, OUTER MEMBRANE LIPOPROTEIN, NODT"/>
    <property type="match status" value="1"/>
</dbReference>
<dbReference type="AlphaFoldDB" id="A0A1T4WGX7"/>
<keyword evidence="2" id="KW-0812">Transmembrane</keyword>
<keyword evidence="5" id="KW-1185">Reference proteome</keyword>
<proteinExistence type="inferred from homology"/>
<dbReference type="GO" id="GO:0015562">
    <property type="term" value="F:efflux transmembrane transporter activity"/>
    <property type="evidence" value="ECO:0007669"/>
    <property type="project" value="InterPro"/>
</dbReference>
<accession>A0A1T4WGX7</accession>
<feature type="coiled-coil region" evidence="3">
    <location>
        <begin position="394"/>
        <end position="424"/>
    </location>
</feature>
<dbReference type="Proteomes" id="UP000190774">
    <property type="component" value="Unassembled WGS sequence"/>
</dbReference>
<name>A0A1T4WGX7_9BACT</name>
<dbReference type="STRING" id="48467.SAMN02745166_00195"/>
<keyword evidence="2" id="KW-1134">Transmembrane beta strand</keyword>
<keyword evidence="3" id="KW-0175">Coiled coil</keyword>
<dbReference type="NCBIfam" id="TIGR01845">
    <property type="entry name" value="outer_NodT"/>
    <property type="match status" value="1"/>
</dbReference>
<comment type="similarity">
    <text evidence="1 2">Belongs to the outer membrane factor (OMF) (TC 1.B.17) family.</text>
</comment>
<dbReference type="EMBL" id="FUYE01000001">
    <property type="protein sequence ID" value="SKA76542.1"/>
    <property type="molecule type" value="Genomic_DNA"/>
</dbReference>
<dbReference type="GO" id="GO:0005886">
    <property type="term" value="C:plasma membrane"/>
    <property type="evidence" value="ECO:0007669"/>
    <property type="project" value="UniProtKB-SubCell"/>
</dbReference>
<dbReference type="PANTHER" id="PTHR30203">
    <property type="entry name" value="OUTER MEMBRANE CATION EFFLUX PROTEIN"/>
    <property type="match status" value="1"/>
</dbReference>
<dbReference type="InterPro" id="IPR003423">
    <property type="entry name" value="OMP_efflux"/>
</dbReference>
<evidence type="ECO:0000313" key="4">
    <source>
        <dbReference type="EMBL" id="SKA76542.1"/>
    </source>
</evidence>
<keyword evidence="2 4" id="KW-0449">Lipoprotein</keyword>
<evidence type="ECO:0000256" key="1">
    <source>
        <dbReference type="ARBA" id="ARBA00007613"/>
    </source>
</evidence>
<sequence length="482" mass="51973">MGADLCTTPFMKLSNPPRSLIGLSGIALTVLMGACTSLKREQSELAVPGRWQGRASSTVPLDTTSLPKWWQRFNDPVLNQIIAEALQSSPDVRTALARVDEYKARRGVTKSNLFPTVSAGFTGRASRTDNRQTNLITNSDSYSTSLDASWELDLFGKLRQNFKASSADLAQVTEDHYGAQVTLAAAVAEAYVDLRTAESQLAVYERNLATRGETVQLTRWREQAGEGNSLETQQAVSTLEQARATIPTLKQTIEQTRNQLALLAGKTPGALNAQLMKRQKVPQPPSVLAIGIPAETLRQRPDVRAAERGIEAAVARVKSAEAERYPTLTLSGSLGLDALKSGSFFSPEVAAANAAGSLAAPIFNASRIRQTINIQSAQEKQVVIAYESTVLQALNEVENALIAINRTNERLQTLNGAVASAREAATLAAQSYEAGQVDLLDVLDAQRTLLSLEEQQTLTQGSRTTAHIQLYKALGGGWSKQG</sequence>
<dbReference type="Pfam" id="PF02321">
    <property type="entry name" value="OEP"/>
    <property type="match status" value="2"/>
</dbReference>
<dbReference type="InterPro" id="IPR010131">
    <property type="entry name" value="MdtP/NodT-like"/>
</dbReference>
<gene>
    <name evidence="4" type="ORF">SAMN02745166_00195</name>
</gene>
<dbReference type="Gene3D" id="2.20.200.10">
    <property type="entry name" value="Outer membrane efflux proteins (OEP)"/>
    <property type="match status" value="1"/>
</dbReference>
<comment type="subcellular location">
    <subcellularLocation>
        <location evidence="2">Cell membrane</location>
        <topology evidence="2">Lipid-anchor</topology>
    </subcellularLocation>
</comment>
<protein>
    <submittedName>
        <fullName evidence="4">Efflux transporter, outer membrane factor (OMF) lipoprotein, NodT family</fullName>
    </submittedName>
</protein>
<evidence type="ECO:0000256" key="2">
    <source>
        <dbReference type="RuleBase" id="RU362097"/>
    </source>
</evidence>